<gene>
    <name evidence="1" type="ORF">E6O75_ATG01001</name>
</gene>
<proteinExistence type="predicted"/>
<organism evidence="1 2">
    <name type="scientific">Venturia nashicola</name>
    <dbReference type="NCBI Taxonomy" id="86259"/>
    <lineage>
        <taxon>Eukaryota</taxon>
        <taxon>Fungi</taxon>
        <taxon>Dikarya</taxon>
        <taxon>Ascomycota</taxon>
        <taxon>Pezizomycotina</taxon>
        <taxon>Dothideomycetes</taxon>
        <taxon>Pleosporomycetidae</taxon>
        <taxon>Venturiales</taxon>
        <taxon>Venturiaceae</taxon>
        <taxon>Venturia</taxon>
    </lineage>
</organism>
<protein>
    <submittedName>
        <fullName evidence="1">Uncharacterized protein</fullName>
    </submittedName>
</protein>
<keyword evidence="2" id="KW-1185">Reference proteome</keyword>
<comment type="caution">
    <text evidence="1">The sequence shown here is derived from an EMBL/GenBank/DDBJ whole genome shotgun (WGS) entry which is preliminary data.</text>
</comment>
<evidence type="ECO:0000313" key="1">
    <source>
        <dbReference type="EMBL" id="TID26508.1"/>
    </source>
</evidence>
<dbReference type="AlphaFoldDB" id="A0A4Z1PAU7"/>
<evidence type="ECO:0000313" key="2">
    <source>
        <dbReference type="Proteomes" id="UP000298493"/>
    </source>
</evidence>
<name>A0A4Z1PAU7_9PEZI</name>
<sequence>MRKYPRTNLHRPVQGHLTFVLGGKAAIPSSKPMSQLYPLYAFLFNAPGSHGGAGMILLTAVGQVTSNYQP</sequence>
<dbReference type="Proteomes" id="UP000298493">
    <property type="component" value="Unassembled WGS sequence"/>
</dbReference>
<reference evidence="1 2" key="1">
    <citation type="submission" date="2019-04" db="EMBL/GenBank/DDBJ databases">
        <title>High contiguity whole genome sequence and gene annotation resource for two Venturia nashicola isolates.</title>
        <authorList>
            <person name="Prokchorchik M."/>
            <person name="Won K."/>
            <person name="Lee Y."/>
            <person name="Choi E.D."/>
            <person name="Segonzac C."/>
            <person name="Sohn K.H."/>
        </authorList>
    </citation>
    <scope>NUCLEOTIDE SEQUENCE [LARGE SCALE GENOMIC DNA]</scope>
    <source>
        <strain evidence="1 2">PRI2</strain>
    </source>
</reference>
<dbReference type="EMBL" id="SNSC02000002">
    <property type="protein sequence ID" value="TID26508.1"/>
    <property type="molecule type" value="Genomic_DNA"/>
</dbReference>
<accession>A0A4Z1PAU7</accession>